<reference evidence="1" key="1">
    <citation type="submission" date="2022-09" db="EMBL/GenBank/DDBJ databases">
        <title>Fusarium specimens isolated from Avocado Roots.</title>
        <authorList>
            <person name="Stajich J."/>
            <person name="Roper C."/>
            <person name="Heimlech-Rivalta G."/>
        </authorList>
    </citation>
    <scope>NUCLEOTIDE SEQUENCE</scope>
    <source>
        <strain evidence="1">CF00136</strain>
    </source>
</reference>
<sequence>MANRQLFYFYAPTWDSPPDGPIKLGNVISSVKRPDRPLFCSPPSEDTDIFKTEKKSVQYTKEKLRSGRFSILTRFLSIFGFGVDVGAEVERSDEETFVFQTLETTHFIPTAAYLQKCIEADRVRRHLEISRFRKPVYIITGLKVVTGAEANTLKSRTLGGNLSAEVDGTVWSGGAVPIGGGPGIEGKVTNSQRTKWEGSSNFVFAFRLSKVVVKKGEINEEEYRKGAMLDDGWKVNQPDLSIVSVEEPDAKAEGFDEETLMDDDEMVLCAIPREEEEESDD</sequence>
<accession>A0A9W8VDK8</accession>
<evidence type="ECO:0000313" key="2">
    <source>
        <dbReference type="Proteomes" id="UP001152049"/>
    </source>
</evidence>
<protein>
    <submittedName>
        <fullName evidence="1">Uncharacterized protein</fullName>
    </submittedName>
</protein>
<dbReference type="EMBL" id="JAOQAZ010000016">
    <property type="protein sequence ID" value="KAJ4258201.1"/>
    <property type="molecule type" value="Genomic_DNA"/>
</dbReference>
<comment type="caution">
    <text evidence="1">The sequence shown here is derived from an EMBL/GenBank/DDBJ whole genome shotgun (WGS) entry which is preliminary data.</text>
</comment>
<gene>
    <name evidence="1" type="ORF">NW762_008347</name>
</gene>
<dbReference type="Proteomes" id="UP001152049">
    <property type="component" value="Unassembled WGS sequence"/>
</dbReference>
<keyword evidence="2" id="KW-1185">Reference proteome</keyword>
<organism evidence="1 2">
    <name type="scientific">Fusarium torreyae</name>
    <dbReference type="NCBI Taxonomy" id="1237075"/>
    <lineage>
        <taxon>Eukaryota</taxon>
        <taxon>Fungi</taxon>
        <taxon>Dikarya</taxon>
        <taxon>Ascomycota</taxon>
        <taxon>Pezizomycotina</taxon>
        <taxon>Sordariomycetes</taxon>
        <taxon>Hypocreomycetidae</taxon>
        <taxon>Hypocreales</taxon>
        <taxon>Nectriaceae</taxon>
        <taxon>Fusarium</taxon>
    </lineage>
</organism>
<dbReference type="AlphaFoldDB" id="A0A9W8VDK8"/>
<proteinExistence type="predicted"/>
<dbReference type="OrthoDB" id="4500473at2759"/>
<evidence type="ECO:0000313" key="1">
    <source>
        <dbReference type="EMBL" id="KAJ4258201.1"/>
    </source>
</evidence>
<name>A0A9W8VDK8_9HYPO</name>